<gene>
    <name evidence="1" type="ORF">GCM10011531_06900</name>
</gene>
<name>A0A8J2TLL4_9FLAO</name>
<evidence type="ECO:0000313" key="1">
    <source>
        <dbReference type="EMBL" id="GFZ79631.1"/>
    </source>
</evidence>
<protein>
    <submittedName>
        <fullName evidence="1">Uncharacterized protein</fullName>
    </submittedName>
</protein>
<accession>A0A8J2TLL4</accession>
<evidence type="ECO:0000313" key="2">
    <source>
        <dbReference type="Proteomes" id="UP000598120"/>
    </source>
</evidence>
<sequence>MKNLNLKNLNLEEGNVLQRNQLKTVVGGGSSVCATGRTVHFTWSCPDGSASGSAVTCPEFLQAYNDMLNDFCGL</sequence>
<keyword evidence="2" id="KW-1185">Reference proteome</keyword>
<reference evidence="1 2" key="1">
    <citation type="journal article" date="2014" name="Int. J. Syst. Evol. Microbiol.">
        <title>Complete genome sequence of Corynebacterium casei LMG S-19264T (=DSM 44701T), isolated from a smear-ripened cheese.</title>
        <authorList>
            <consortium name="US DOE Joint Genome Institute (JGI-PGF)"/>
            <person name="Walter F."/>
            <person name="Albersmeier A."/>
            <person name="Kalinowski J."/>
            <person name="Ruckert C."/>
        </authorList>
    </citation>
    <scope>NUCLEOTIDE SEQUENCE [LARGE SCALE GENOMIC DNA]</scope>
    <source>
        <strain evidence="1 2">CGMCC 1.15295</strain>
    </source>
</reference>
<dbReference type="Proteomes" id="UP000598120">
    <property type="component" value="Unassembled WGS sequence"/>
</dbReference>
<dbReference type="AlphaFoldDB" id="A0A8J2TLL4"/>
<dbReference type="EMBL" id="BMIC01000001">
    <property type="protein sequence ID" value="GFZ79631.1"/>
    <property type="molecule type" value="Genomic_DNA"/>
</dbReference>
<organism evidence="1 2">
    <name type="scientific">Aquaticitalea lipolytica</name>
    <dbReference type="NCBI Taxonomy" id="1247562"/>
    <lineage>
        <taxon>Bacteria</taxon>
        <taxon>Pseudomonadati</taxon>
        <taxon>Bacteroidota</taxon>
        <taxon>Flavobacteriia</taxon>
        <taxon>Flavobacteriales</taxon>
        <taxon>Flavobacteriaceae</taxon>
        <taxon>Aquaticitalea</taxon>
    </lineage>
</organism>
<comment type="caution">
    <text evidence="1">The sequence shown here is derived from an EMBL/GenBank/DDBJ whole genome shotgun (WGS) entry which is preliminary data.</text>
</comment>
<proteinExistence type="predicted"/>
<dbReference type="RefSeq" id="WP_188604939.1">
    <property type="nucleotide sequence ID" value="NZ_BMIC01000001.1"/>
</dbReference>